<evidence type="ECO:0000313" key="1">
    <source>
        <dbReference type="EMBL" id="KAJ9059144.1"/>
    </source>
</evidence>
<gene>
    <name evidence="1" type="primary">tit1_1</name>
    <name evidence="1" type="ORF">DSO57_1005647</name>
</gene>
<comment type="caution">
    <text evidence="1">The sequence shown here is derived from an EMBL/GenBank/DDBJ whole genome shotgun (WGS) entry which is preliminary data.</text>
</comment>
<organism evidence="1 2">
    <name type="scientific">Entomophthora muscae</name>
    <dbReference type="NCBI Taxonomy" id="34485"/>
    <lineage>
        <taxon>Eukaryota</taxon>
        <taxon>Fungi</taxon>
        <taxon>Fungi incertae sedis</taxon>
        <taxon>Zoopagomycota</taxon>
        <taxon>Entomophthoromycotina</taxon>
        <taxon>Entomophthoromycetes</taxon>
        <taxon>Entomophthorales</taxon>
        <taxon>Entomophthoraceae</taxon>
        <taxon>Entomophthora</taxon>
    </lineage>
</organism>
<reference evidence="1" key="1">
    <citation type="submission" date="2022-04" db="EMBL/GenBank/DDBJ databases">
        <title>Genome of the entomopathogenic fungus Entomophthora muscae.</title>
        <authorList>
            <person name="Elya C."/>
            <person name="Lovett B.R."/>
            <person name="Lee E."/>
            <person name="Macias A.M."/>
            <person name="Hajek A.E."/>
            <person name="De Bivort B.L."/>
            <person name="Kasson M.T."/>
            <person name="De Fine Licht H.H."/>
            <person name="Stajich J.E."/>
        </authorList>
    </citation>
    <scope>NUCLEOTIDE SEQUENCE</scope>
    <source>
        <strain evidence="1">Berkeley</strain>
    </source>
</reference>
<accession>A0ACC2SA19</accession>
<protein>
    <submittedName>
        <fullName evidence="1">tRNA dimethylallyltransferase, mitochondrial</fullName>
        <ecNumber evidence="1">2.5.1.75</ecNumber>
    </submittedName>
</protein>
<sequence>MIPKPVIAIIGTTGVGKTKLSLELAARFKTEIINVDAMQMYKGFDILTNKATLEERKAAPHHLIDFVEVDSEYQVQDFEKDALFKIEGLHSQGKIPILVGGTHYYIQSLLWKASLINLKAEKYCKDEAESLLKKEKMEALLKQWEELSNKDLFEELEKVDPKMAEHWHVNDRRKVIRSLTVFHETGKPQSEWILERAKTPGEGKELRFNTIFLWLYANKAQLDTRLDTRVDRMVEQGLFEELKQFQNLSNCLPGGEGQYDRGLKQAIGFRAFDAYFCALRDELDPITVEKLKKEGLEVMKQQTRKYAKKQVGWIRNQLLPLYFNTPHFPSDTASSPTTSPLAKLYLLDATDLDAWSSQVQEKAVALVDEILKTRRGPDPTSLSSVAAEYLKPPSKLKTEPVIATWFKKLCEECSRRIDRKTKKIVDPVIVNGERAWEEHLKSKGHRSQVHFNRHKALAIIKQQPDLVNTPIDTSLPSPAGSSSSDQGITDPNQLEPSIQQASQ</sequence>
<proteinExistence type="predicted"/>
<dbReference type="EC" id="2.5.1.75" evidence="1"/>
<dbReference type="EMBL" id="QTSX02005695">
    <property type="protein sequence ID" value="KAJ9059144.1"/>
    <property type="molecule type" value="Genomic_DNA"/>
</dbReference>
<dbReference type="Proteomes" id="UP001165960">
    <property type="component" value="Unassembled WGS sequence"/>
</dbReference>
<evidence type="ECO:0000313" key="2">
    <source>
        <dbReference type="Proteomes" id="UP001165960"/>
    </source>
</evidence>
<keyword evidence="2" id="KW-1185">Reference proteome</keyword>
<keyword evidence="1" id="KW-0808">Transferase</keyword>
<name>A0ACC2SA19_9FUNG</name>